<evidence type="ECO:0000313" key="4">
    <source>
        <dbReference type="EMBL" id="GMM53702.1"/>
    </source>
</evidence>
<dbReference type="PRINTS" id="PR00081">
    <property type="entry name" value="GDHRDH"/>
</dbReference>
<dbReference type="InterPro" id="IPR036291">
    <property type="entry name" value="NAD(P)-bd_dom_sf"/>
</dbReference>
<gene>
    <name evidence="4" type="ORF">DAKH74_003180</name>
</gene>
<name>A0AAV5RR12_MAUHU</name>
<dbReference type="Gene3D" id="3.40.50.720">
    <property type="entry name" value="NAD(P)-binding Rossmann-like Domain"/>
    <property type="match status" value="1"/>
</dbReference>
<comment type="similarity">
    <text evidence="1 3">Belongs to the short-chain dehydrogenases/reductases (SDR) family.</text>
</comment>
<organism evidence="4 5">
    <name type="scientific">Maudiozyma humilis</name>
    <name type="common">Sour dough yeast</name>
    <name type="synonym">Kazachstania humilis</name>
    <dbReference type="NCBI Taxonomy" id="51915"/>
    <lineage>
        <taxon>Eukaryota</taxon>
        <taxon>Fungi</taxon>
        <taxon>Dikarya</taxon>
        <taxon>Ascomycota</taxon>
        <taxon>Saccharomycotina</taxon>
        <taxon>Saccharomycetes</taxon>
        <taxon>Saccharomycetales</taxon>
        <taxon>Saccharomycetaceae</taxon>
        <taxon>Maudiozyma</taxon>
    </lineage>
</organism>
<proteinExistence type="inferred from homology"/>
<dbReference type="SUPFAM" id="SSF51735">
    <property type="entry name" value="NAD(P)-binding Rossmann-fold domains"/>
    <property type="match status" value="1"/>
</dbReference>
<reference evidence="4 5" key="1">
    <citation type="journal article" date="2023" name="Elife">
        <title>Identification of key yeast species and microbe-microbe interactions impacting larval growth of Drosophila in the wild.</title>
        <authorList>
            <person name="Mure A."/>
            <person name="Sugiura Y."/>
            <person name="Maeda R."/>
            <person name="Honda K."/>
            <person name="Sakurai N."/>
            <person name="Takahashi Y."/>
            <person name="Watada M."/>
            <person name="Katoh T."/>
            <person name="Gotoh A."/>
            <person name="Gotoh Y."/>
            <person name="Taniguchi I."/>
            <person name="Nakamura K."/>
            <person name="Hayashi T."/>
            <person name="Katayama T."/>
            <person name="Uemura T."/>
            <person name="Hattori Y."/>
        </authorList>
    </citation>
    <scope>NUCLEOTIDE SEQUENCE [LARGE SCALE GENOMIC DNA]</scope>
    <source>
        <strain evidence="4 5">KH-74</strain>
    </source>
</reference>
<keyword evidence="2" id="KW-0560">Oxidoreductase</keyword>
<dbReference type="InterPro" id="IPR002347">
    <property type="entry name" value="SDR_fam"/>
</dbReference>
<sequence>MVSPERRPFNSNDISCPIVRTALCYFNPITVQRKLEDWNIVDNIKDNIFNEDAICLITGGSNGLGLEVVKLLVDKTCKYVIIVDIIAPPEVYLNNSKVRYLKCDLSDSKQIRDTYQKIIRTYKGVSILINNAGRVYIQTLFRSTDSQIDDIMKVNFLGPYQLTSLLLPHMLEKGFGCIVNVASVLGEITPARLTVYGASKASFLAFHRSLSTHLSQFRNSTINTILVCPGKLETKMFEKVRSPSQIIAPDVNPSRLAVKIVDAIQQSKSSTIRLPYYANLLPLYTRLEWPYVFWIKILSGMNKVTAV</sequence>
<dbReference type="EMBL" id="BTGD01000001">
    <property type="protein sequence ID" value="GMM53702.1"/>
    <property type="molecule type" value="Genomic_DNA"/>
</dbReference>
<dbReference type="AlphaFoldDB" id="A0AAV5RR12"/>
<comment type="caution">
    <text evidence="4">The sequence shown here is derived from an EMBL/GenBank/DDBJ whole genome shotgun (WGS) entry which is preliminary data.</text>
</comment>
<dbReference type="Proteomes" id="UP001377567">
    <property type="component" value="Unassembled WGS sequence"/>
</dbReference>
<dbReference type="PANTHER" id="PTHR24322">
    <property type="entry name" value="PKSB"/>
    <property type="match status" value="1"/>
</dbReference>
<dbReference type="PANTHER" id="PTHR24322:SF736">
    <property type="entry name" value="RETINOL DEHYDROGENASE 10"/>
    <property type="match status" value="1"/>
</dbReference>
<evidence type="ECO:0000256" key="2">
    <source>
        <dbReference type="ARBA" id="ARBA00023002"/>
    </source>
</evidence>
<dbReference type="GO" id="GO:0016616">
    <property type="term" value="F:oxidoreductase activity, acting on the CH-OH group of donors, NAD or NADP as acceptor"/>
    <property type="evidence" value="ECO:0007669"/>
    <property type="project" value="TreeGrafter"/>
</dbReference>
<evidence type="ECO:0000313" key="5">
    <source>
        <dbReference type="Proteomes" id="UP001377567"/>
    </source>
</evidence>
<protein>
    <submittedName>
        <fullName evidence="4">Short-chain dehydrogenase/reductase</fullName>
    </submittedName>
</protein>
<evidence type="ECO:0000256" key="3">
    <source>
        <dbReference type="RuleBase" id="RU000363"/>
    </source>
</evidence>
<keyword evidence="5" id="KW-1185">Reference proteome</keyword>
<evidence type="ECO:0000256" key="1">
    <source>
        <dbReference type="ARBA" id="ARBA00006484"/>
    </source>
</evidence>
<accession>A0AAV5RR12</accession>
<dbReference type="PRINTS" id="PR00080">
    <property type="entry name" value="SDRFAMILY"/>
</dbReference>
<dbReference type="Pfam" id="PF00106">
    <property type="entry name" value="adh_short"/>
    <property type="match status" value="1"/>
</dbReference>